<evidence type="ECO:0008006" key="3">
    <source>
        <dbReference type="Google" id="ProtNLM"/>
    </source>
</evidence>
<evidence type="ECO:0000313" key="2">
    <source>
        <dbReference type="Proteomes" id="UP001281410"/>
    </source>
</evidence>
<dbReference type="Proteomes" id="UP001281410">
    <property type="component" value="Unassembled WGS sequence"/>
</dbReference>
<dbReference type="InterPro" id="IPR036691">
    <property type="entry name" value="Endo/exonu/phosph_ase_sf"/>
</dbReference>
<sequence>MSDFREALEDANLKDMGYIGAQFIWSNKRDAASIIMERLDKGLCNSSWKTIYPQFVICHLEFWGSDHRPLVLEFPDDSPLFNSVKKGRWFFFEECWVDDTYCKKIVESAWKVEGNNSKVRKCA</sequence>
<keyword evidence="2" id="KW-1185">Reference proteome</keyword>
<dbReference type="AlphaFoldDB" id="A0AAD9ZS94"/>
<protein>
    <recommendedName>
        <fullName evidence="3">Endonuclease/exonuclease/phosphatase</fullName>
    </recommendedName>
</protein>
<reference evidence="1" key="1">
    <citation type="journal article" date="2023" name="Plant J.">
        <title>Genome sequences and population genomics provide insights into the demographic history, inbreeding, and mutation load of two 'living fossil' tree species of Dipteronia.</title>
        <authorList>
            <person name="Feng Y."/>
            <person name="Comes H.P."/>
            <person name="Chen J."/>
            <person name="Zhu S."/>
            <person name="Lu R."/>
            <person name="Zhang X."/>
            <person name="Li P."/>
            <person name="Qiu J."/>
            <person name="Olsen K.M."/>
            <person name="Qiu Y."/>
        </authorList>
    </citation>
    <scope>NUCLEOTIDE SEQUENCE</scope>
    <source>
        <strain evidence="1">NBL</strain>
    </source>
</reference>
<comment type="caution">
    <text evidence="1">The sequence shown here is derived from an EMBL/GenBank/DDBJ whole genome shotgun (WGS) entry which is preliminary data.</text>
</comment>
<evidence type="ECO:0000313" key="1">
    <source>
        <dbReference type="EMBL" id="KAK3189425.1"/>
    </source>
</evidence>
<name>A0AAD9ZS94_9ROSI</name>
<dbReference type="SUPFAM" id="SSF56219">
    <property type="entry name" value="DNase I-like"/>
    <property type="match status" value="1"/>
</dbReference>
<dbReference type="PANTHER" id="PTHR33710:SF71">
    <property type="entry name" value="ENDONUCLEASE_EXONUCLEASE_PHOSPHATASE DOMAIN-CONTAINING PROTEIN"/>
    <property type="match status" value="1"/>
</dbReference>
<gene>
    <name evidence="1" type="ORF">Dsin_028986</name>
</gene>
<dbReference type="EMBL" id="JANJYJ010000009">
    <property type="protein sequence ID" value="KAK3189425.1"/>
    <property type="molecule type" value="Genomic_DNA"/>
</dbReference>
<proteinExistence type="predicted"/>
<accession>A0AAD9ZS94</accession>
<dbReference type="Gene3D" id="3.60.10.10">
    <property type="entry name" value="Endonuclease/exonuclease/phosphatase"/>
    <property type="match status" value="1"/>
</dbReference>
<organism evidence="1 2">
    <name type="scientific">Dipteronia sinensis</name>
    <dbReference type="NCBI Taxonomy" id="43782"/>
    <lineage>
        <taxon>Eukaryota</taxon>
        <taxon>Viridiplantae</taxon>
        <taxon>Streptophyta</taxon>
        <taxon>Embryophyta</taxon>
        <taxon>Tracheophyta</taxon>
        <taxon>Spermatophyta</taxon>
        <taxon>Magnoliopsida</taxon>
        <taxon>eudicotyledons</taxon>
        <taxon>Gunneridae</taxon>
        <taxon>Pentapetalae</taxon>
        <taxon>rosids</taxon>
        <taxon>malvids</taxon>
        <taxon>Sapindales</taxon>
        <taxon>Sapindaceae</taxon>
        <taxon>Hippocastanoideae</taxon>
        <taxon>Acereae</taxon>
        <taxon>Dipteronia</taxon>
    </lineage>
</organism>
<dbReference type="PANTHER" id="PTHR33710">
    <property type="entry name" value="BNAC02G09200D PROTEIN"/>
    <property type="match status" value="1"/>
</dbReference>